<gene>
    <name evidence="1" type="ORF">QFC19_000641</name>
</gene>
<sequence length="727" mass="79063">MFGCIVAGRLVQTNLQQVDSQGTSFVFSLDRPHEVNHLTVFLLGTVPFPDGYGASVHFQYPGKEFLVLGTLTNDRPSAIYRLRPLAASSAGGATSGGAGTLGIQIQPLASLEAIAASRSTSVTDPMMDVSGGGGGGGALVKRPSSETGSVDVPRLAEKIVKNLFNYLHSFEGGPATLTADTPIPLGVFQKWYERFLSKKEHGLTTSRLRSDVESMEKEEIDDIEEFLFCLRPYVFAATQFEITYAPWTLINLPLSPTSIPSRRTPLPPLNTYMTDSTPRSRLVHVPHYGTNKPLCPPILAHAAILNFFTRVDKLFGSSRFDTVGGENGRDLTGGVDGPARTREAREEGLEMDAPVAEVHAREGGEGTALGAAAGHVAGFRPPYTPARRSEIFDTDYKRLRACYDPTESPGMAIEDWVGRFTGCWEGSFSFFDYDAYKSMLSGEPRALYEGQFGEQTQVWRLREVCVRPKRTVTEASESHVLAADKDMEEQTDNGGRSPSASPLNAGFELHSSTFDHLIPLLAAKRTGPLSHLGSLGASTTSAFASSPTGSITSAVVRILESDDDATRDDYLVAMLGGLQGQEVVSEQELEGIIRRRKGQVDDDEDDHNVMDESNDMTTGTQKMHGGEPRDGDDLELMLVGTGHSAWGEFLLRGRVRLWDGMVTLVKEYSVRGYIVGNNVFVGRWRDCVTPQDFVGYEGTPITSSTDSRVYATDKSLPGRDLFVGAAD</sequence>
<reference evidence="1" key="1">
    <citation type="submission" date="2023-04" db="EMBL/GenBank/DDBJ databases">
        <title>Draft Genome sequencing of Naganishia species isolated from polar environments using Oxford Nanopore Technology.</title>
        <authorList>
            <person name="Leo P."/>
            <person name="Venkateswaran K."/>
        </authorList>
    </citation>
    <scope>NUCLEOTIDE SEQUENCE</scope>
    <source>
        <strain evidence="1">MNA-CCFEE 5261</strain>
    </source>
</reference>
<dbReference type="Proteomes" id="UP001241377">
    <property type="component" value="Unassembled WGS sequence"/>
</dbReference>
<dbReference type="EMBL" id="JASBWR010000004">
    <property type="protein sequence ID" value="KAJ9112621.1"/>
    <property type="molecule type" value="Genomic_DNA"/>
</dbReference>
<comment type="caution">
    <text evidence="1">The sequence shown here is derived from an EMBL/GenBank/DDBJ whole genome shotgun (WGS) entry which is preliminary data.</text>
</comment>
<name>A0ACC2WNF4_9TREE</name>
<protein>
    <submittedName>
        <fullName evidence="1">Uncharacterized protein</fullName>
    </submittedName>
</protein>
<proteinExistence type="predicted"/>
<accession>A0ACC2WNF4</accession>
<evidence type="ECO:0000313" key="1">
    <source>
        <dbReference type="EMBL" id="KAJ9112621.1"/>
    </source>
</evidence>
<keyword evidence="2" id="KW-1185">Reference proteome</keyword>
<organism evidence="1 2">
    <name type="scientific">Naganishia cerealis</name>
    <dbReference type="NCBI Taxonomy" id="610337"/>
    <lineage>
        <taxon>Eukaryota</taxon>
        <taxon>Fungi</taxon>
        <taxon>Dikarya</taxon>
        <taxon>Basidiomycota</taxon>
        <taxon>Agaricomycotina</taxon>
        <taxon>Tremellomycetes</taxon>
        <taxon>Filobasidiales</taxon>
        <taxon>Filobasidiaceae</taxon>
        <taxon>Naganishia</taxon>
    </lineage>
</organism>
<evidence type="ECO:0000313" key="2">
    <source>
        <dbReference type="Proteomes" id="UP001241377"/>
    </source>
</evidence>